<evidence type="ECO:0000256" key="3">
    <source>
        <dbReference type="SAM" id="Phobius"/>
    </source>
</evidence>
<dbReference type="SUPFAM" id="SSF48371">
    <property type="entry name" value="ARM repeat"/>
    <property type="match status" value="1"/>
</dbReference>
<evidence type="ECO:0000313" key="4">
    <source>
        <dbReference type="EMBL" id="TGZ63529.1"/>
    </source>
</evidence>
<gene>
    <name evidence="4" type="ORF">CRM22_006867</name>
</gene>
<proteinExistence type="inferred from homology"/>
<reference evidence="4 5" key="1">
    <citation type="journal article" date="2019" name="BMC Genomics">
        <title>New insights from Opisthorchis felineus genome: update on genomics of the epidemiologically important liver flukes.</title>
        <authorList>
            <person name="Ershov N.I."/>
            <person name="Mordvinov V.A."/>
            <person name="Prokhortchouk E.B."/>
            <person name="Pakharukova M.Y."/>
            <person name="Gunbin K.V."/>
            <person name="Ustyantsev K."/>
            <person name="Genaev M.A."/>
            <person name="Blinov A.G."/>
            <person name="Mazur A."/>
            <person name="Boulygina E."/>
            <person name="Tsygankova S."/>
            <person name="Khrameeva E."/>
            <person name="Chekanov N."/>
            <person name="Fan G."/>
            <person name="Xiao A."/>
            <person name="Zhang H."/>
            <person name="Xu X."/>
            <person name="Yang H."/>
            <person name="Solovyev V."/>
            <person name="Lee S.M."/>
            <person name="Liu X."/>
            <person name="Afonnikov D.A."/>
            <person name="Skryabin K.G."/>
        </authorList>
    </citation>
    <scope>NUCLEOTIDE SEQUENCE [LARGE SCALE GENOMIC DNA]</scope>
    <source>
        <strain evidence="4">AK-0245</strain>
        <tissue evidence="4">Whole organism</tissue>
    </source>
</reference>
<protein>
    <submittedName>
        <fullName evidence="4">Uncharacterized protein</fullName>
    </submittedName>
</protein>
<comment type="similarity">
    <text evidence="1">Belongs to the cornifelin family.</text>
</comment>
<dbReference type="Proteomes" id="UP000308267">
    <property type="component" value="Unassembled WGS sequence"/>
</dbReference>
<sequence>MCSGCCGKKKKKKKADGDDIDYGFVRKKQQWNTYTFSCCENWGNCCYCIFCCPCFMADLFHYANSMPWAMAILFGILLLPLNFFLWIPMRARIRYKHKLEGSCCSDLCCLLFCCWPFVLCQIRDEIQYLRSRKKWQLGYQDEVGGMWQWCTSCCKKRVKRESDEEDKDEEAEESEGDEKDDEDDEDTNDDAEDDDEEDASESGDN</sequence>
<keyword evidence="3" id="KW-1133">Transmembrane helix</keyword>
<keyword evidence="5" id="KW-1185">Reference proteome</keyword>
<dbReference type="AlphaFoldDB" id="A0A4S2LQI4"/>
<evidence type="ECO:0000256" key="1">
    <source>
        <dbReference type="ARBA" id="ARBA00009024"/>
    </source>
</evidence>
<feature type="transmembrane region" description="Helical" evidence="3">
    <location>
        <begin position="68"/>
        <end position="87"/>
    </location>
</feature>
<dbReference type="EMBL" id="SJOL01007141">
    <property type="protein sequence ID" value="TGZ63529.1"/>
    <property type="molecule type" value="Genomic_DNA"/>
</dbReference>
<dbReference type="Pfam" id="PF04749">
    <property type="entry name" value="PLAC8"/>
    <property type="match status" value="1"/>
</dbReference>
<dbReference type="OrthoDB" id="6263601at2759"/>
<keyword evidence="3" id="KW-0472">Membrane</keyword>
<dbReference type="InterPro" id="IPR016024">
    <property type="entry name" value="ARM-type_fold"/>
</dbReference>
<evidence type="ECO:0000256" key="2">
    <source>
        <dbReference type="SAM" id="MobiDB-lite"/>
    </source>
</evidence>
<feature type="compositionally biased region" description="Acidic residues" evidence="2">
    <location>
        <begin position="163"/>
        <end position="205"/>
    </location>
</feature>
<organism evidence="4 5">
    <name type="scientific">Opisthorchis felineus</name>
    <dbReference type="NCBI Taxonomy" id="147828"/>
    <lineage>
        <taxon>Eukaryota</taxon>
        <taxon>Metazoa</taxon>
        <taxon>Spiralia</taxon>
        <taxon>Lophotrochozoa</taxon>
        <taxon>Platyhelminthes</taxon>
        <taxon>Trematoda</taxon>
        <taxon>Digenea</taxon>
        <taxon>Opisthorchiida</taxon>
        <taxon>Opisthorchiata</taxon>
        <taxon>Opisthorchiidae</taxon>
        <taxon>Opisthorchis</taxon>
    </lineage>
</organism>
<accession>A0A4S2LQI4</accession>
<comment type="caution">
    <text evidence="4">The sequence shown here is derived from an EMBL/GenBank/DDBJ whole genome shotgun (WGS) entry which is preliminary data.</text>
</comment>
<keyword evidence="3" id="KW-0812">Transmembrane</keyword>
<name>A0A4S2LQI4_OPIFE</name>
<feature type="region of interest" description="Disordered" evidence="2">
    <location>
        <begin position="157"/>
        <end position="205"/>
    </location>
</feature>
<dbReference type="InterPro" id="IPR006461">
    <property type="entry name" value="PLAC_motif_containing"/>
</dbReference>
<evidence type="ECO:0000313" key="5">
    <source>
        <dbReference type="Proteomes" id="UP000308267"/>
    </source>
</evidence>